<keyword evidence="2" id="KW-1185">Reference proteome</keyword>
<reference evidence="1 2" key="1">
    <citation type="submission" date="2024-01" db="EMBL/GenBank/DDBJ databases">
        <authorList>
            <consortium name="Genoscope - CEA"/>
            <person name="William W."/>
        </authorList>
    </citation>
    <scope>NUCLEOTIDE SEQUENCE [LARGE SCALE GENOMIC DNA]</scope>
    <source>
        <strain evidence="1 2">29B2s-10</strain>
    </source>
</reference>
<sequence length="212" mass="24008">MSIEQLSEQVRNLTAIVEKQSQIIAQTGQQVLDLQVKDVKSKMNSMDIDGGKPSIDVDDFVTNEDIVQLVGELQGQLDFLEDRGIKRVINSTIDKTDLRAIIAPLTNRDGELPNNEIFPNTVDEFLNISPPTIILLCEFYELINNNNDESLQKLLESGAVSSIEEAHAVFQQQQSESLEDKLKAYTPQQLDIFVDELARYLGLRFRKQKSVW</sequence>
<accession>A0ABP0EIA5</accession>
<dbReference type="Proteomes" id="UP001497600">
    <property type="component" value="Chromosome G"/>
</dbReference>
<organism evidence="1 2">
    <name type="scientific">[Candida] anglica</name>
    <dbReference type="NCBI Taxonomy" id="148631"/>
    <lineage>
        <taxon>Eukaryota</taxon>
        <taxon>Fungi</taxon>
        <taxon>Dikarya</taxon>
        <taxon>Ascomycota</taxon>
        <taxon>Saccharomycotina</taxon>
        <taxon>Pichiomycetes</taxon>
        <taxon>Debaryomycetaceae</taxon>
        <taxon>Kurtzmaniella</taxon>
    </lineage>
</organism>
<gene>
    <name evidence="1" type="ORF">CAAN4_G14928</name>
</gene>
<dbReference type="InterPro" id="IPR012917">
    <property type="entry name" value="DUF3294"/>
</dbReference>
<evidence type="ECO:0000313" key="1">
    <source>
        <dbReference type="EMBL" id="CAK7918790.1"/>
    </source>
</evidence>
<name>A0ABP0EIA5_9ASCO</name>
<protein>
    <submittedName>
        <fullName evidence="1">Uncharacterized protein</fullName>
    </submittedName>
</protein>
<dbReference type="EMBL" id="OZ004259">
    <property type="protein sequence ID" value="CAK7918790.1"/>
    <property type="molecule type" value="Genomic_DNA"/>
</dbReference>
<proteinExistence type="predicted"/>
<evidence type="ECO:0000313" key="2">
    <source>
        <dbReference type="Proteomes" id="UP001497600"/>
    </source>
</evidence>
<dbReference type="Pfam" id="PF07957">
    <property type="entry name" value="DUF3294"/>
    <property type="match status" value="1"/>
</dbReference>